<evidence type="ECO:0000313" key="5">
    <source>
        <dbReference type="Proteomes" id="UP000177171"/>
    </source>
</evidence>
<accession>A0A1G2LS69</accession>
<protein>
    <recommendedName>
        <fullName evidence="3">Transglycosylase SLT domain-containing protein</fullName>
    </recommendedName>
</protein>
<keyword evidence="2" id="KW-0812">Transmembrane</keyword>
<dbReference type="Proteomes" id="UP000177171">
    <property type="component" value="Unassembled WGS sequence"/>
</dbReference>
<proteinExistence type="predicted"/>
<dbReference type="Gene3D" id="1.10.8.350">
    <property type="entry name" value="Bacterial muramidase"/>
    <property type="match status" value="1"/>
</dbReference>
<dbReference type="Pfam" id="PF13406">
    <property type="entry name" value="SLT_2"/>
    <property type="match status" value="1"/>
</dbReference>
<keyword evidence="1" id="KW-0175">Coiled coil</keyword>
<gene>
    <name evidence="4" type="ORF">A3G49_01800</name>
</gene>
<feature type="coiled-coil region" evidence="1">
    <location>
        <begin position="40"/>
        <end position="130"/>
    </location>
</feature>
<name>A0A1G2LS69_9BACT</name>
<reference evidence="4 5" key="1">
    <citation type="journal article" date="2016" name="Nat. Commun.">
        <title>Thousands of microbial genomes shed light on interconnected biogeochemical processes in an aquifer system.</title>
        <authorList>
            <person name="Anantharaman K."/>
            <person name="Brown C.T."/>
            <person name="Hug L.A."/>
            <person name="Sharon I."/>
            <person name="Castelle C.J."/>
            <person name="Probst A.J."/>
            <person name="Thomas B.C."/>
            <person name="Singh A."/>
            <person name="Wilkins M.J."/>
            <person name="Karaoz U."/>
            <person name="Brodie E.L."/>
            <person name="Williams K.H."/>
            <person name="Hubbard S.S."/>
            <person name="Banfield J.F."/>
        </authorList>
    </citation>
    <scope>NUCLEOTIDE SEQUENCE [LARGE SCALE GENOMIC DNA]</scope>
</reference>
<dbReference type="AlphaFoldDB" id="A0A1G2LS69"/>
<evidence type="ECO:0000256" key="2">
    <source>
        <dbReference type="SAM" id="Phobius"/>
    </source>
</evidence>
<dbReference type="EMBL" id="MHQY01000008">
    <property type="protein sequence ID" value="OHA14344.1"/>
    <property type="molecule type" value="Genomic_DNA"/>
</dbReference>
<feature type="transmembrane region" description="Helical" evidence="2">
    <location>
        <begin position="21"/>
        <end position="40"/>
    </location>
</feature>
<dbReference type="SUPFAM" id="SSF53955">
    <property type="entry name" value="Lysozyme-like"/>
    <property type="match status" value="1"/>
</dbReference>
<organism evidence="4 5">
    <name type="scientific">Candidatus Sungbacteria bacterium RIFCSPLOWO2_12_FULL_41_11</name>
    <dbReference type="NCBI Taxonomy" id="1802286"/>
    <lineage>
        <taxon>Bacteria</taxon>
        <taxon>Candidatus Sungiibacteriota</taxon>
    </lineage>
</organism>
<evidence type="ECO:0000259" key="3">
    <source>
        <dbReference type="Pfam" id="PF13406"/>
    </source>
</evidence>
<feature type="domain" description="Transglycosylase SLT" evidence="3">
    <location>
        <begin position="272"/>
        <end position="419"/>
    </location>
</feature>
<keyword evidence="2" id="KW-1133">Transmembrane helix</keyword>
<feature type="coiled-coil region" evidence="1">
    <location>
        <begin position="177"/>
        <end position="207"/>
    </location>
</feature>
<dbReference type="InterPro" id="IPR023346">
    <property type="entry name" value="Lysozyme-like_dom_sf"/>
</dbReference>
<evidence type="ECO:0000256" key="1">
    <source>
        <dbReference type="SAM" id="Coils"/>
    </source>
</evidence>
<evidence type="ECO:0000313" key="4">
    <source>
        <dbReference type="EMBL" id="OHA14344.1"/>
    </source>
</evidence>
<keyword evidence="2" id="KW-0472">Membrane</keyword>
<sequence>MVFHFSLLNFNLKKPLSSKEAFWLYIVVLIVISFFSLANAQTSDEKKQSLQTQIEALEKEAEGINQNIDKTKQEADTLKNEISIFNNEIKRKELEIKKLTLAIQQADLEINEKNKKIAEISNRIKNHKKMLASSLLILNDYEGQGIFSILIRNKTLSAFLLAIDDLFSIQKTVKGIIVNLRSEDEELKKEKEELEDFQTSQANLKSLQEIERRSVTQKKQERDNILKLTQGKEALFQKLLQNKKKNIAALRTQLFYLEKTGVPAEDALKFADLAAKRAGIRPAFLLAILEVETGKQFEDGVISVGTNLGTGNWKKDMYDCYIRLGRRSAAESQKRAFFAITDKLGFDPDKMPVSRRPSYGCGGAMGPAQFIPTTWLLYDDKVTALTGHNPPNPWNIEDAFTAAAIFLAEGGATSQTKVGELRAARIYISGRATCSTTTSSGRACNYYANRVFSLSQDIDRVI</sequence>
<dbReference type="Gene3D" id="6.10.250.3150">
    <property type="match status" value="1"/>
</dbReference>
<comment type="caution">
    <text evidence="4">The sequence shown here is derived from an EMBL/GenBank/DDBJ whole genome shotgun (WGS) entry which is preliminary data.</text>
</comment>
<dbReference type="InterPro" id="IPR031304">
    <property type="entry name" value="SLT_2"/>
</dbReference>